<sequence length="1034" mass="114693">MNAVLDFFLQRNRFTLFLLISLLMYGACSYVMLSRERTPTIKIPVISVVSEIEGMRGELVEKLLAKPIEKEVRSVSGIKKIASNVSDGRVIVILEFDHDSDMRVAMEDVKARLDTVRPKLPRETTTLFAEEIDLGLLPVVSLAVVGDVQTTLLTKIAKELKSHIEALSDVLSVEASGLREEVVEIRFSPERLDRYGIQISHMIDALRRSYPFVPYSVLETDMGMHKIKLSSELDSRQKILDLVLKSKGSEFVTVSDVADVKLVEKNTRTFSRVNGKPAAVLQISKRTGSSVTDLVKKIRIILEKKSSLIPPGVSIEFLQDQSQEVETILHELENTLLFSVILVLVLMMVFMGLRMALLVGMAIPVSACVGIIVIYLMGYTLNIVILFTLIMVIGMLVDDAIVVSEYADRKMAYGMERMAAYREAASVMFWPIATSTCTRLAVFVPLLFWPGFMGGFMEYIPVVSISTLVGSWITALIFIPVLGSIFGRGSAETEKEIAEVRAIEDFSVEKMSKVTRFYANVLEKVLDHPRKFVFLVSGVLITATITYFVFGPGVEFFPDVEPDRAIIKVKSDNNQSTREKNRLLSEIEERINGVEGVKYVHTTSASGDGEGNIGVVSLEFIPWYAREKASKILSHVSDLLRDVKGVFLDVEYNSMKPSRGKPMVVTLRSKDTNALEAAALFLRDSMAESEGFTGVSSDNEGRGAEWVLEVDRKKALASGVDISTIGSYVSMLTDGLLVGKYHPKGSADEIDIIARFSQDRRSLKNIDNFTINTQAGKVPVSTFVRRSARPDEGVVRRVDGYRAVTISSYMLPGYSLGDGVDHIKEIFAKSIYKDVDLDFFGDMQEQSESQSFLLRAFFLVTLMIVLLLMCEFNSFYYVAVVASAVFLSTTCVFLGFLLTYKVFGIVMGGIGVIVLAGVVVNNNILLIDAYRANFASARNKREAIIKSAVSRLRPIFLTVITGVLGLLPMVMRVSVDFIGRRVLYDSPSSQLWFELSTTTAVGLLCATIITLMFTPAVLMCSGEHDKNCDKIDSE</sequence>
<dbReference type="Gene3D" id="3.30.2090.10">
    <property type="entry name" value="Multidrug efflux transporter AcrB TolC docking domain, DN and DC subdomains"/>
    <property type="match status" value="2"/>
</dbReference>
<dbReference type="RefSeq" id="WP_169193112.1">
    <property type="nucleotide sequence ID" value="NZ_CP046391.1"/>
</dbReference>
<dbReference type="InterPro" id="IPR027463">
    <property type="entry name" value="AcrB_DN_DC_subdom"/>
</dbReference>
<dbReference type="Pfam" id="PF00873">
    <property type="entry name" value="ACR_tran"/>
    <property type="match status" value="1"/>
</dbReference>
<dbReference type="Gene3D" id="3.30.70.1430">
    <property type="entry name" value="Multidrug efflux transporter AcrB pore domain"/>
    <property type="match status" value="2"/>
</dbReference>
<dbReference type="KEGG" id="aplt:ANPL_01850"/>
<dbReference type="GO" id="GO:0042910">
    <property type="term" value="F:xenobiotic transmembrane transporter activity"/>
    <property type="evidence" value="ECO:0007669"/>
    <property type="project" value="TreeGrafter"/>
</dbReference>
<protein>
    <submittedName>
        <fullName evidence="2">Multidrug resistance protein MdtC</fullName>
    </submittedName>
</protein>
<gene>
    <name evidence="2" type="primary">mdtC</name>
    <name evidence="2" type="ORF">ANPL_01850</name>
</gene>
<dbReference type="Gene3D" id="3.30.70.1320">
    <property type="entry name" value="Multidrug efflux transporter AcrB pore domain like"/>
    <property type="match status" value="1"/>
</dbReference>
<feature type="transmembrane region" description="Helical" evidence="1">
    <location>
        <begin position="951"/>
        <end position="971"/>
    </location>
</feature>
<feature type="transmembrane region" description="Helical" evidence="1">
    <location>
        <begin position="336"/>
        <end position="353"/>
    </location>
</feature>
<feature type="transmembrane region" description="Helical" evidence="1">
    <location>
        <begin position="904"/>
        <end position="930"/>
    </location>
</feature>
<keyword evidence="1" id="KW-0812">Transmembrane</keyword>
<dbReference type="AlphaFoldDB" id="A0A858PXZ2"/>
<feature type="transmembrane region" description="Helical" evidence="1">
    <location>
        <begin position="991"/>
        <end position="1013"/>
    </location>
</feature>
<dbReference type="Gene3D" id="1.20.1640.10">
    <property type="entry name" value="Multidrug efflux transporter AcrB transmembrane domain"/>
    <property type="match status" value="2"/>
</dbReference>
<feature type="transmembrane region" description="Helical" evidence="1">
    <location>
        <begin position="460"/>
        <end position="486"/>
    </location>
</feature>
<dbReference type="PANTHER" id="PTHR32063:SF0">
    <property type="entry name" value="SWARMING MOTILITY PROTEIN SWRC"/>
    <property type="match status" value="1"/>
</dbReference>
<accession>A0A858PXZ2</accession>
<keyword evidence="1" id="KW-0472">Membrane</keyword>
<feature type="transmembrane region" description="Helical" evidence="1">
    <location>
        <begin position="532"/>
        <end position="550"/>
    </location>
</feature>
<organism evidence="2 3">
    <name type="scientific">Anaplasma platys</name>
    <dbReference type="NCBI Taxonomy" id="949"/>
    <lineage>
        <taxon>Bacteria</taxon>
        <taxon>Pseudomonadati</taxon>
        <taxon>Pseudomonadota</taxon>
        <taxon>Alphaproteobacteria</taxon>
        <taxon>Rickettsiales</taxon>
        <taxon>Anaplasmataceae</taxon>
        <taxon>Anaplasma</taxon>
    </lineage>
</organism>
<evidence type="ECO:0000313" key="3">
    <source>
        <dbReference type="Proteomes" id="UP000500930"/>
    </source>
</evidence>
<dbReference type="SUPFAM" id="SSF82693">
    <property type="entry name" value="Multidrug efflux transporter AcrB pore domain, PN1, PN2, PC1 and PC2 subdomains"/>
    <property type="match status" value="2"/>
</dbReference>
<dbReference type="GO" id="GO:0005886">
    <property type="term" value="C:plasma membrane"/>
    <property type="evidence" value="ECO:0007669"/>
    <property type="project" value="TreeGrafter"/>
</dbReference>
<feature type="transmembrane region" description="Helical" evidence="1">
    <location>
        <begin position="424"/>
        <end position="448"/>
    </location>
</feature>
<dbReference type="EMBL" id="CP046391">
    <property type="protein sequence ID" value="QJC27473.1"/>
    <property type="molecule type" value="Genomic_DNA"/>
</dbReference>
<evidence type="ECO:0000256" key="1">
    <source>
        <dbReference type="SAM" id="Phobius"/>
    </source>
</evidence>
<dbReference type="SUPFAM" id="SSF82714">
    <property type="entry name" value="Multidrug efflux transporter AcrB TolC docking domain, DN and DC subdomains"/>
    <property type="match status" value="2"/>
</dbReference>
<name>A0A858PXZ2_9RICK</name>
<feature type="transmembrane region" description="Helical" evidence="1">
    <location>
        <begin position="852"/>
        <end position="869"/>
    </location>
</feature>
<dbReference type="Gene3D" id="3.30.70.1440">
    <property type="entry name" value="Multidrug efflux transporter AcrB pore domain"/>
    <property type="match status" value="1"/>
</dbReference>
<dbReference type="PRINTS" id="PR00702">
    <property type="entry name" value="ACRIFLAVINRP"/>
</dbReference>
<dbReference type="InterPro" id="IPR001036">
    <property type="entry name" value="Acrflvin-R"/>
</dbReference>
<feature type="transmembrane region" description="Helical" evidence="1">
    <location>
        <begin position="876"/>
        <end position="898"/>
    </location>
</feature>
<keyword evidence="1" id="KW-1133">Transmembrane helix</keyword>
<reference evidence="2 3" key="1">
    <citation type="journal article" date="2020" name="Pathogens">
        <title>First Whole Genome Sequence of Anaplasma platys, an Obligate Intracellular Rickettsial Pathogen of Dogs.</title>
        <authorList>
            <person name="Llanes A."/>
            <person name="Rajeev S."/>
        </authorList>
    </citation>
    <scope>NUCLEOTIDE SEQUENCE [LARGE SCALE GENOMIC DNA]</scope>
    <source>
        <strain evidence="2 3">S3</strain>
    </source>
</reference>
<feature type="transmembrane region" description="Helical" evidence="1">
    <location>
        <begin position="383"/>
        <end position="403"/>
    </location>
</feature>
<evidence type="ECO:0000313" key="2">
    <source>
        <dbReference type="EMBL" id="QJC27473.1"/>
    </source>
</evidence>
<dbReference type="PANTHER" id="PTHR32063">
    <property type="match status" value="1"/>
</dbReference>
<dbReference type="Proteomes" id="UP000500930">
    <property type="component" value="Chromosome"/>
</dbReference>
<proteinExistence type="predicted"/>
<dbReference type="SUPFAM" id="SSF82866">
    <property type="entry name" value="Multidrug efflux transporter AcrB transmembrane domain"/>
    <property type="match status" value="2"/>
</dbReference>
<feature type="transmembrane region" description="Helical" evidence="1">
    <location>
        <begin position="358"/>
        <end position="377"/>
    </location>
</feature>
<keyword evidence="3" id="KW-1185">Reference proteome</keyword>